<dbReference type="InterPro" id="IPR001753">
    <property type="entry name" value="Enoyl-CoA_hydra/iso"/>
</dbReference>
<dbReference type="RefSeq" id="WP_012844048.1">
    <property type="nucleotide sequence ID" value="NC_013501.1"/>
</dbReference>
<reference evidence="4 5" key="1">
    <citation type="journal article" date="2009" name="Stand. Genomic Sci.">
        <title>Complete genome sequence of Rhodothermus marinus type strain (R-10).</title>
        <authorList>
            <person name="Nolan M."/>
            <person name="Tindall B.J."/>
            <person name="Pomrenke H."/>
            <person name="Lapidus A."/>
            <person name="Copeland A."/>
            <person name="Glavina Del Rio T."/>
            <person name="Lucas S."/>
            <person name="Chen F."/>
            <person name="Tice H."/>
            <person name="Cheng J.F."/>
            <person name="Saunders E."/>
            <person name="Han C."/>
            <person name="Bruce D."/>
            <person name="Goodwin L."/>
            <person name="Chain P."/>
            <person name="Pitluck S."/>
            <person name="Ovchinikova G."/>
            <person name="Pati A."/>
            <person name="Ivanova N."/>
            <person name="Mavromatis K."/>
            <person name="Chen A."/>
            <person name="Palaniappan K."/>
            <person name="Land M."/>
            <person name="Hauser L."/>
            <person name="Chang Y.J."/>
            <person name="Jeffries C.D."/>
            <person name="Brettin T."/>
            <person name="Goker M."/>
            <person name="Bristow J."/>
            <person name="Eisen J.A."/>
            <person name="Markowitz V."/>
            <person name="Hugenholtz P."/>
            <person name="Kyrpides N.C."/>
            <person name="Klenk H.P."/>
            <person name="Detter J.C."/>
        </authorList>
    </citation>
    <scope>NUCLEOTIDE SEQUENCE [LARGE SCALE GENOMIC DNA]</scope>
    <source>
        <strain evidence="5">ATCC 43812 / DSM 4252 / R-10</strain>
    </source>
</reference>
<dbReference type="FunFam" id="3.90.226.10:FF:000009">
    <property type="entry name" value="Carnitinyl-CoA dehydratase"/>
    <property type="match status" value="1"/>
</dbReference>
<dbReference type="STRING" id="518766.Rmar_1550"/>
<dbReference type="GO" id="GO:0016829">
    <property type="term" value="F:lyase activity"/>
    <property type="evidence" value="ECO:0007669"/>
    <property type="project" value="UniProtKB-KW"/>
</dbReference>
<dbReference type="PANTHER" id="PTHR11941:SF54">
    <property type="entry name" value="ENOYL-COA HYDRATASE, MITOCHONDRIAL"/>
    <property type="match status" value="1"/>
</dbReference>
<keyword evidence="4" id="KW-0413">Isomerase</keyword>
<sequence length="261" mass="28515">MSEPFTFATLQVEADDRGIVCCTFNRPEVRNALNLEMVQEVRRLLEQLAARDEVRALIFTGAGGQAFVSGADIAELRERGRAEALQRINNSLFREIEQFPVPTIAAVRGWALGGGCELAMACDLRVAGESARFGQPEVRLGIIPGAGATYRLPRLVGMGRARELIFTGRIIDASEALAIGLVNYVVPDDEVLAKARALAEAIAEGSPLAVRFAKMALNAAAEMSTDAALTLETIMQAVLFEDEEKYRRMSAFLERRRARKS</sequence>
<dbReference type="PANTHER" id="PTHR11941">
    <property type="entry name" value="ENOYL-COA HYDRATASE-RELATED"/>
    <property type="match status" value="1"/>
</dbReference>
<dbReference type="SUPFAM" id="SSF52096">
    <property type="entry name" value="ClpP/crotonase"/>
    <property type="match status" value="1"/>
</dbReference>
<dbReference type="Pfam" id="PF00378">
    <property type="entry name" value="ECH_1"/>
    <property type="match status" value="1"/>
</dbReference>
<dbReference type="InterPro" id="IPR018376">
    <property type="entry name" value="Enoyl-CoA_hyd/isom_CS"/>
</dbReference>
<dbReference type="GO" id="GO:0006635">
    <property type="term" value="P:fatty acid beta-oxidation"/>
    <property type="evidence" value="ECO:0007669"/>
    <property type="project" value="TreeGrafter"/>
</dbReference>
<dbReference type="Proteomes" id="UP000002221">
    <property type="component" value="Chromosome"/>
</dbReference>
<evidence type="ECO:0000256" key="3">
    <source>
        <dbReference type="RuleBase" id="RU003707"/>
    </source>
</evidence>
<proteinExistence type="inferred from homology"/>
<gene>
    <name evidence="4" type="ordered locus">Rmar_1550</name>
</gene>
<evidence type="ECO:0000256" key="1">
    <source>
        <dbReference type="ARBA" id="ARBA00005254"/>
    </source>
</evidence>
<dbReference type="PROSITE" id="PS00166">
    <property type="entry name" value="ENOYL_COA_HYDRATASE"/>
    <property type="match status" value="1"/>
</dbReference>
<dbReference type="AlphaFoldDB" id="D0MIX9"/>
<dbReference type="Gene3D" id="3.90.226.10">
    <property type="entry name" value="2-enoyl-CoA Hydratase, Chain A, domain 1"/>
    <property type="match status" value="1"/>
</dbReference>
<comment type="similarity">
    <text evidence="1 3">Belongs to the enoyl-CoA hydratase/isomerase family.</text>
</comment>
<keyword evidence="2" id="KW-0456">Lyase</keyword>
<dbReference type="CDD" id="cd06558">
    <property type="entry name" value="crotonase-like"/>
    <property type="match status" value="1"/>
</dbReference>
<evidence type="ECO:0000313" key="5">
    <source>
        <dbReference type="Proteomes" id="UP000002221"/>
    </source>
</evidence>
<dbReference type="OrthoDB" id="9775794at2"/>
<name>D0MIX9_RHOM4</name>
<dbReference type="KEGG" id="rmr:Rmar_1550"/>
<dbReference type="HOGENOM" id="CLU_009834_7_6_10"/>
<protein>
    <submittedName>
        <fullName evidence="4">Enoyl-CoA hydratase/isomerase</fullName>
    </submittedName>
</protein>
<accession>D0MIX9</accession>
<evidence type="ECO:0000313" key="4">
    <source>
        <dbReference type="EMBL" id="ACY48437.1"/>
    </source>
</evidence>
<organism evidence="4 5">
    <name type="scientific">Rhodothermus marinus (strain ATCC 43812 / DSM 4252 / R-10)</name>
    <name type="common">Rhodothermus obamensis</name>
    <dbReference type="NCBI Taxonomy" id="518766"/>
    <lineage>
        <taxon>Bacteria</taxon>
        <taxon>Pseudomonadati</taxon>
        <taxon>Rhodothermota</taxon>
        <taxon>Rhodothermia</taxon>
        <taxon>Rhodothermales</taxon>
        <taxon>Rhodothermaceae</taxon>
        <taxon>Rhodothermus</taxon>
    </lineage>
</organism>
<keyword evidence="5" id="KW-1185">Reference proteome</keyword>
<dbReference type="EMBL" id="CP001807">
    <property type="protein sequence ID" value="ACY48437.1"/>
    <property type="molecule type" value="Genomic_DNA"/>
</dbReference>
<dbReference type="InterPro" id="IPR029045">
    <property type="entry name" value="ClpP/crotonase-like_dom_sf"/>
</dbReference>
<dbReference type="eggNOG" id="COG1024">
    <property type="taxonomic scope" value="Bacteria"/>
</dbReference>
<evidence type="ECO:0000256" key="2">
    <source>
        <dbReference type="ARBA" id="ARBA00023239"/>
    </source>
</evidence>
<dbReference type="GO" id="GO:0016853">
    <property type="term" value="F:isomerase activity"/>
    <property type="evidence" value="ECO:0007669"/>
    <property type="project" value="UniProtKB-KW"/>
</dbReference>